<dbReference type="PROSITE" id="PS51257">
    <property type="entry name" value="PROKAR_LIPOPROTEIN"/>
    <property type="match status" value="1"/>
</dbReference>
<organism evidence="2">
    <name type="scientific">bioreactor metagenome</name>
    <dbReference type="NCBI Taxonomy" id="1076179"/>
    <lineage>
        <taxon>unclassified sequences</taxon>
        <taxon>metagenomes</taxon>
        <taxon>ecological metagenomes</taxon>
    </lineage>
</organism>
<evidence type="ECO:0000259" key="1">
    <source>
        <dbReference type="SMART" id="SM01117"/>
    </source>
</evidence>
<feature type="domain" description="Cytochrome b5 heme-binding" evidence="1">
    <location>
        <begin position="58"/>
        <end position="131"/>
    </location>
</feature>
<dbReference type="InterPro" id="IPR036400">
    <property type="entry name" value="Cyt_B5-like_heme/steroid_sf"/>
</dbReference>
<dbReference type="Pfam" id="PF00173">
    <property type="entry name" value="Cyt-b5"/>
    <property type="match status" value="1"/>
</dbReference>
<dbReference type="EMBL" id="VSSQ01020133">
    <property type="protein sequence ID" value="MPM64759.1"/>
    <property type="molecule type" value="Genomic_DNA"/>
</dbReference>
<dbReference type="SUPFAM" id="SSF55856">
    <property type="entry name" value="Cytochrome b5-like heme/steroid binding domain"/>
    <property type="match status" value="1"/>
</dbReference>
<protein>
    <recommendedName>
        <fullName evidence="1">Cytochrome b5 heme-binding domain-containing protein</fullName>
    </recommendedName>
</protein>
<dbReference type="InterPro" id="IPR001199">
    <property type="entry name" value="Cyt_B5-like_heme/steroid-bd"/>
</dbReference>
<sequence>MGEIMKKILIVLIVLFSVFLATGCVGDKTATPAEDEATETQTVTETQNVTETTGMKEFTLEELAKYDGSNENGTIYVAYQGQVYDVSSDSKLWRNGDHEGCPAGIDVTGMIEKTPHGAKIMNDYPVVGTLKE</sequence>
<dbReference type="Gene3D" id="3.10.120.10">
    <property type="entry name" value="Cytochrome b5-like heme/steroid binding domain"/>
    <property type="match status" value="1"/>
</dbReference>
<comment type="caution">
    <text evidence="2">The sequence shown here is derived from an EMBL/GenBank/DDBJ whole genome shotgun (WGS) entry which is preliminary data.</text>
</comment>
<accession>A0A645BH20</accession>
<dbReference type="AlphaFoldDB" id="A0A645BH20"/>
<proteinExistence type="predicted"/>
<evidence type="ECO:0000313" key="2">
    <source>
        <dbReference type="EMBL" id="MPM64759.1"/>
    </source>
</evidence>
<reference evidence="2" key="1">
    <citation type="submission" date="2019-08" db="EMBL/GenBank/DDBJ databases">
        <authorList>
            <person name="Kucharzyk K."/>
            <person name="Murdoch R.W."/>
            <person name="Higgins S."/>
            <person name="Loffler F."/>
        </authorList>
    </citation>
    <scope>NUCLEOTIDE SEQUENCE</scope>
</reference>
<name>A0A645BH20_9ZZZZ</name>
<dbReference type="SMART" id="SM01117">
    <property type="entry name" value="Cyt-b5"/>
    <property type="match status" value="1"/>
</dbReference>
<gene>
    <name evidence="2" type="ORF">SDC9_111648</name>
</gene>